<organism evidence="2 3">
    <name type="scientific">Anisakis simplex</name>
    <name type="common">Herring worm</name>
    <dbReference type="NCBI Taxonomy" id="6269"/>
    <lineage>
        <taxon>Eukaryota</taxon>
        <taxon>Metazoa</taxon>
        <taxon>Ecdysozoa</taxon>
        <taxon>Nematoda</taxon>
        <taxon>Chromadorea</taxon>
        <taxon>Rhabditida</taxon>
        <taxon>Spirurina</taxon>
        <taxon>Ascaridomorpha</taxon>
        <taxon>Ascaridoidea</taxon>
        <taxon>Anisakidae</taxon>
        <taxon>Anisakis</taxon>
        <taxon>Anisakis simplex complex</taxon>
    </lineage>
</organism>
<dbReference type="Proteomes" id="UP000267096">
    <property type="component" value="Unassembled WGS sequence"/>
</dbReference>
<feature type="region of interest" description="Disordered" evidence="1">
    <location>
        <begin position="1"/>
        <end position="79"/>
    </location>
</feature>
<reference evidence="2 3" key="1">
    <citation type="submission" date="2018-11" db="EMBL/GenBank/DDBJ databases">
        <authorList>
            <consortium name="Pathogen Informatics"/>
        </authorList>
    </citation>
    <scope>NUCLEOTIDE SEQUENCE [LARGE SCALE GENOMIC DNA]</scope>
</reference>
<feature type="region of interest" description="Disordered" evidence="1">
    <location>
        <begin position="119"/>
        <end position="174"/>
    </location>
</feature>
<gene>
    <name evidence="2" type="ORF">ASIM_LOCUS20045</name>
</gene>
<feature type="compositionally biased region" description="Polar residues" evidence="1">
    <location>
        <begin position="68"/>
        <end position="78"/>
    </location>
</feature>
<evidence type="ECO:0000256" key="1">
    <source>
        <dbReference type="SAM" id="MobiDB-lite"/>
    </source>
</evidence>
<dbReference type="AlphaFoldDB" id="A0A3P6SNL7"/>
<feature type="compositionally biased region" description="Low complexity" evidence="1">
    <location>
        <begin position="50"/>
        <end position="62"/>
    </location>
</feature>
<proteinExistence type="predicted"/>
<name>A0A3P6SNL7_ANISI</name>
<evidence type="ECO:0000313" key="3">
    <source>
        <dbReference type="Proteomes" id="UP000267096"/>
    </source>
</evidence>
<dbReference type="EMBL" id="UYRR01038568">
    <property type="protein sequence ID" value="VDK73937.1"/>
    <property type="molecule type" value="Genomic_DNA"/>
</dbReference>
<protein>
    <submittedName>
        <fullName evidence="2">Uncharacterized protein</fullName>
    </submittedName>
</protein>
<feature type="compositionally biased region" description="Pro residues" evidence="1">
    <location>
        <begin position="1"/>
        <end position="16"/>
    </location>
</feature>
<sequence length="186" mass="20516">MPPPDLNEEPPPPREPIPTSRSEKELKSPTTSRAPSEACPLLTDPPSPPTTNNRSRTTSVVSEDSAKSRSASISTCKTSPELILRNAVLMSQRSLRSSQMLETQSIETVIEQREVVAISMPDDENSQSDILNFDEPEEDSEDDQVDGQLDDEEMETDGELSDRASTATSPTPDDIKGWYGLIRTVW</sequence>
<accession>A0A3P6SNL7</accession>
<feature type="compositionally biased region" description="Acidic residues" evidence="1">
    <location>
        <begin position="121"/>
        <end position="159"/>
    </location>
</feature>
<evidence type="ECO:0000313" key="2">
    <source>
        <dbReference type="EMBL" id="VDK73937.1"/>
    </source>
</evidence>
<keyword evidence="3" id="KW-1185">Reference proteome</keyword>